<accession>A0A438FDG3</accession>
<organism evidence="1 2">
    <name type="scientific">Vitis vinifera</name>
    <name type="common">Grape</name>
    <dbReference type="NCBI Taxonomy" id="29760"/>
    <lineage>
        <taxon>Eukaryota</taxon>
        <taxon>Viridiplantae</taxon>
        <taxon>Streptophyta</taxon>
        <taxon>Embryophyta</taxon>
        <taxon>Tracheophyta</taxon>
        <taxon>Spermatophyta</taxon>
        <taxon>Magnoliopsida</taxon>
        <taxon>eudicotyledons</taxon>
        <taxon>Gunneridae</taxon>
        <taxon>Pentapetalae</taxon>
        <taxon>rosids</taxon>
        <taxon>Vitales</taxon>
        <taxon>Vitaceae</taxon>
        <taxon>Viteae</taxon>
        <taxon>Vitis</taxon>
    </lineage>
</organism>
<reference evidence="1 2" key="1">
    <citation type="journal article" date="2018" name="PLoS Genet.">
        <title>Population sequencing reveals clonal diversity and ancestral inbreeding in the grapevine cultivar Chardonnay.</title>
        <authorList>
            <person name="Roach M.J."/>
            <person name="Johnson D.L."/>
            <person name="Bohlmann J."/>
            <person name="van Vuuren H.J."/>
            <person name="Jones S.J."/>
            <person name="Pretorius I.S."/>
            <person name="Schmidt S.A."/>
            <person name="Borneman A.R."/>
        </authorList>
    </citation>
    <scope>NUCLEOTIDE SEQUENCE [LARGE SCALE GENOMIC DNA]</scope>
    <source>
        <strain evidence="2">cv. Chardonnay</strain>
        <tissue evidence="1">Leaf</tissue>
    </source>
</reference>
<evidence type="ECO:0000313" key="1">
    <source>
        <dbReference type="EMBL" id="RVW58011.1"/>
    </source>
</evidence>
<protein>
    <submittedName>
        <fullName evidence="1">Uncharacterized protein</fullName>
    </submittedName>
</protein>
<dbReference type="EMBL" id="QGNW01000992">
    <property type="protein sequence ID" value="RVW58011.1"/>
    <property type="molecule type" value="Genomic_DNA"/>
</dbReference>
<dbReference type="AlphaFoldDB" id="A0A438FDG3"/>
<gene>
    <name evidence="1" type="ORF">CK203_113085</name>
</gene>
<proteinExistence type="predicted"/>
<sequence>MGEESLGWSVDRMRLKGFYSALCKMWKPMSIVLFFQRAKDSIPPLSSFKGWVHARWALRGGLRISKLGRTCQGHYRWWPVTPTLQFVCGGKSLHGFLKWCQCLSLVEAQGEMIGMILRVVHAQVKAYRRVETRVRGAARVWWKE</sequence>
<comment type="caution">
    <text evidence="1">The sequence shown here is derived from an EMBL/GenBank/DDBJ whole genome shotgun (WGS) entry which is preliminary data.</text>
</comment>
<evidence type="ECO:0000313" key="2">
    <source>
        <dbReference type="Proteomes" id="UP000288805"/>
    </source>
</evidence>
<name>A0A438FDG3_VITVI</name>
<dbReference type="Proteomes" id="UP000288805">
    <property type="component" value="Unassembled WGS sequence"/>
</dbReference>